<dbReference type="PANTHER" id="PTHR45867">
    <property type="entry name" value="PURPLE ACID PHOSPHATASE"/>
    <property type="match status" value="1"/>
</dbReference>
<keyword evidence="7" id="KW-1185">Reference proteome</keyword>
<keyword evidence="1" id="KW-0732">Signal</keyword>
<dbReference type="InterPro" id="IPR004843">
    <property type="entry name" value="Calcineurin-like_PHP"/>
</dbReference>
<dbReference type="Pfam" id="PF00149">
    <property type="entry name" value="Metallophos"/>
    <property type="match status" value="1"/>
</dbReference>
<dbReference type="SUPFAM" id="SSF49363">
    <property type="entry name" value="Purple acid phosphatase, N-terminal domain"/>
    <property type="match status" value="1"/>
</dbReference>
<evidence type="ECO:0000259" key="5">
    <source>
        <dbReference type="Pfam" id="PF16656"/>
    </source>
</evidence>
<evidence type="ECO:0000259" key="4">
    <source>
        <dbReference type="Pfam" id="PF00149"/>
    </source>
</evidence>
<evidence type="ECO:0000313" key="7">
    <source>
        <dbReference type="Proteomes" id="UP001321473"/>
    </source>
</evidence>
<dbReference type="Pfam" id="PF16656">
    <property type="entry name" value="Pur_ac_phosph_N"/>
    <property type="match status" value="1"/>
</dbReference>
<dbReference type="CDD" id="cd00839">
    <property type="entry name" value="MPP_PAPs"/>
    <property type="match status" value="1"/>
</dbReference>
<dbReference type="EMBL" id="JARKHS020031905">
    <property type="protein sequence ID" value="KAK8760786.1"/>
    <property type="molecule type" value="Genomic_DNA"/>
</dbReference>
<feature type="domain" description="Purple acid phosphatase N-terminal" evidence="5">
    <location>
        <begin position="1"/>
        <end position="77"/>
    </location>
</feature>
<evidence type="ECO:0000256" key="1">
    <source>
        <dbReference type="ARBA" id="ARBA00022729"/>
    </source>
</evidence>
<keyword evidence="3" id="KW-0378">Hydrolase</keyword>
<comment type="caution">
    <text evidence="6">The sequence shown here is derived from an EMBL/GenBank/DDBJ whole genome shotgun (WGS) entry which is preliminary data.</text>
</comment>
<dbReference type="Proteomes" id="UP001321473">
    <property type="component" value="Unassembled WGS sequence"/>
</dbReference>
<proteinExistence type="inferred from homology"/>
<dbReference type="SUPFAM" id="SSF56300">
    <property type="entry name" value="Metallo-dependent phosphatases"/>
    <property type="match status" value="1"/>
</dbReference>
<keyword evidence="2" id="KW-0325">Glycoprotein</keyword>
<dbReference type="EC" id="3.1.3.2" evidence="3"/>
<evidence type="ECO:0000256" key="3">
    <source>
        <dbReference type="RuleBase" id="RU361203"/>
    </source>
</evidence>
<gene>
    <name evidence="6" type="ORF">V5799_027945</name>
</gene>
<dbReference type="InterPro" id="IPR029052">
    <property type="entry name" value="Metallo-depent_PP-like"/>
</dbReference>
<dbReference type="AlphaFoldDB" id="A0AAQ4DE96"/>
<accession>A0AAQ4DE96</accession>
<dbReference type="Gene3D" id="2.60.40.380">
    <property type="entry name" value="Purple acid phosphatase-like, N-terminal"/>
    <property type="match status" value="1"/>
</dbReference>
<reference evidence="6 7" key="1">
    <citation type="journal article" date="2023" name="Arcadia Sci">
        <title>De novo assembly of a long-read Amblyomma americanum tick genome.</title>
        <authorList>
            <person name="Chou S."/>
            <person name="Poskanzer K.E."/>
            <person name="Rollins M."/>
            <person name="Thuy-Boun P.S."/>
        </authorList>
    </citation>
    <scope>NUCLEOTIDE SEQUENCE [LARGE SCALE GENOMIC DNA]</scope>
    <source>
        <strain evidence="6">F_SG_1</strain>
        <tissue evidence="6">Salivary glands</tissue>
    </source>
</reference>
<dbReference type="GO" id="GO:0046872">
    <property type="term" value="F:metal ion binding"/>
    <property type="evidence" value="ECO:0007669"/>
    <property type="project" value="InterPro"/>
</dbReference>
<feature type="domain" description="Calcineurin-like phosphoesterase" evidence="4">
    <location>
        <begin position="88"/>
        <end position="259"/>
    </location>
</feature>
<sequence length="437" mass="49193">MVVTWTTFDPTNESVVEFGENGLDRRATGYSSKFYDGGSERRLIFIHRVVLEDLRPGAFHVYHCGSRMGWSATFWFRSKNASAHWSPRLAVFGDMGNVNAQSLPFLQEEAQKGTIDAALHVGDFAYNMDSDNARVGDEFMRQIEPVAAYVPYMTCVGNHENAYNFSNYVNRFSMVDSAGRVNNHFFSFDIGPAHIISLSTEFYFFLEYGFMQIKHQYEWLEQDLKEATRSERRRERPWIITMGHRPMYCSNNDRDDCTMYESIIRGESHYGQSSGTDFAVMVGDVHGNHEGEGTVQTFSEAVRLRMVGRGELMTDGAGAEEFGDHFGKKAATAIGEQVTGSTVVEYDVVQEKISGISCAAGWDRSSNSVARGVVRRGRDPFVSHSRHRKRAEQVEADTGKRVYGDGNRLKVPGRENRGRLPPLAQFASGHITADRTV</sequence>
<dbReference type="PANTHER" id="PTHR45867:SF3">
    <property type="entry name" value="ACID PHOSPHATASE TYPE 7"/>
    <property type="match status" value="1"/>
</dbReference>
<name>A0AAQ4DE96_AMBAM</name>
<protein>
    <recommendedName>
        <fullName evidence="3">Purple acid phosphatase</fullName>
        <ecNumber evidence="3">3.1.3.2</ecNumber>
    </recommendedName>
</protein>
<organism evidence="6 7">
    <name type="scientific">Amblyomma americanum</name>
    <name type="common">Lone star tick</name>
    <dbReference type="NCBI Taxonomy" id="6943"/>
    <lineage>
        <taxon>Eukaryota</taxon>
        <taxon>Metazoa</taxon>
        <taxon>Ecdysozoa</taxon>
        <taxon>Arthropoda</taxon>
        <taxon>Chelicerata</taxon>
        <taxon>Arachnida</taxon>
        <taxon>Acari</taxon>
        <taxon>Parasitiformes</taxon>
        <taxon>Ixodida</taxon>
        <taxon>Ixodoidea</taxon>
        <taxon>Ixodidae</taxon>
        <taxon>Amblyomminae</taxon>
        <taxon>Amblyomma</taxon>
    </lineage>
</organism>
<dbReference type="InterPro" id="IPR008963">
    <property type="entry name" value="Purple_acid_Pase-like_N"/>
</dbReference>
<dbReference type="GO" id="GO:0003993">
    <property type="term" value="F:acid phosphatase activity"/>
    <property type="evidence" value="ECO:0007669"/>
    <property type="project" value="UniProtKB-EC"/>
</dbReference>
<comment type="similarity">
    <text evidence="3">Belongs to the metallophosphoesterase superfamily. Purple acid phosphatase family.</text>
</comment>
<dbReference type="InterPro" id="IPR041792">
    <property type="entry name" value="MPP_PAP"/>
</dbReference>
<dbReference type="Gene3D" id="3.60.21.10">
    <property type="match status" value="1"/>
</dbReference>
<dbReference type="InterPro" id="IPR015914">
    <property type="entry name" value="PAPs_N"/>
</dbReference>
<comment type="catalytic activity">
    <reaction evidence="3">
        <text>a phosphate monoester + H2O = an alcohol + phosphate</text>
        <dbReference type="Rhea" id="RHEA:15017"/>
        <dbReference type="ChEBI" id="CHEBI:15377"/>
        <dbReference type="ChEBI" id="CHEBI:30879"/>
        <dbReference type="ChEBI" id="CHEBI:43474"/>
        <dbReference type="ChEBI" id="CHEBI:67140"/>
        <dbReference type="EC" id="3.1.3.2"/>
    </reaction>
</comment>
<evidence type="ECO:0000313" key="6">
    <source>
        <dbReference type="EMBL" id="KAK8760786.1"/>
    </source>
</evidence>
<evidence type="ECO:0000256" key="2">
    <source>
        <dbReference type="ARBA" id="ARBA00023180"/>
    </source>
</evidence>